<gene>
    <name evidence="1" type="ORF">P691DRAFT_812044</name>
</gene>
<dbReference type="AlphaFoldDB" id="A0A9P6BXS8"/>
<evidence type="ECO:0000313" key="1">
    <source>
        <dbReference type="EMBL" id="KAF9441790.1"/>
    </source>
</evidence>
<organism evidence="1 2">
    <name type="scientific">Macrolepiota fuliginosa MF-IS2</name>
    <dbReference type="NCBI Taxonomy" id="1400762"/>
    <lineage>
        <taxon>Eukaryota</taxon>
        <taxon>Fungi</taxon>
        <taxon>Dikarya</taxon>
        <taxon>Basidiomycota</taxon>
        <taxon>Agaricomycotina</taxon>
        <taxon>Agaricomycetes</taxon>
        <taxon>Agaricomycetidae</taxon>
        <taxon>Agaricales</taxon>
        <taxon>Agaricineae</taxon>
        <taxon>Agaricaceae</taxon>
        <taxon>Macrolepiota</taxon>
    </lineage>
</organism>
<keyword evidence="2" id="KW-1185">Reference proteome</keyword>
<dbReference type="OrthoDB" id="3006153at2759"/>
<accession>A0A9P6BXS8</accession>
<dbReference type="EMBL" id="MU151786">
    <property type="protein sequence ID" value="KAF9441790.1"/>
    <property type="molecule type" value="Genomic_DNA"/>
</dbReference>
<comment type="caution">
    <text evidence="1">The sequence shown here is derived from an EMBL/GenBank/DDBJ whole genome shotgun (WGS) entry which is preliminary data.</text>
</comment>
<proteinExistence type="predicted"/>
<protein>
    <submittedName>
        <fullName evidence="1">Uncharacterized protein</fullName>
    </submittedName>
</protein>
<reference evidence="1" key="1">
    <citation type="submission" date="2020-11" db="EMBL/GenBank/DDBJ databases">
        <authorList>
            <consortium name="DOE Joint Genome Institute"/>
            <person name="Ahrendt S."/>
            <person name="Riley R."/>
            <person name="Andreopoulos W."/>
            <person name="Labutti K."/>
            <person name="Pangilinan J."/>
            <person name="Ruiz-Duenas F.J."/>
            <person name="Barrasa J.M."/>
            <person name="Sanchez-Garcia M."/>
            <person name="Camarero S."/>
            <person name="Miyauchi S."/>
            <person name="Serrano A."/>
            <person name="Linde D."/>
            <person name="Babiker R."/>
            <person name="Drula E."/>
            <person name="Ayuso-Fernandez I."/>
            <person name="Pacheco R."/>
            <person name="Padilla G."/>
            <person name="Ferreira P."/>
            <person name="Barriuso J."/>
            <person name="Kellner H."/>
            <person name="Castanera R."/>
            <person name="Alfaro M."/>
            <person name="Ramirez L."/>
            <person name="Pisabarro A.G."/>
            <person name="Kuo A."/>
            <person name="Tritt A."/>
            <person name="Lipzen A."/>
            <person name="He G."/>
            <person name="Yan M."/>
            <person name="Ng V."/>
            <person name="Cullen D."/>
            <person name="Martin F."/>
            <person name="Rosso M.-N."/>
            <person name="Henrissat B."/>
            <person name="Hibbett D."/>
            <person name="Martinez A.T."/>
            <person name="Grigoriev I.V."/>
        </authorList>
    </citation>
    <scope>NUCLEOTIDE SEQUENCE</scope>
    <source>
        <strain evidence="1">MF-IS2</strain>
    </source>
</reference>
<name>A0A9P6BXS8_9AGAR</name>
<evidence type="ECO:0000313" key="2">
    <source>
        <dbReference type="Proteomes" id="UP000807342"/>
    </source>
</evidence>
<sequence length="184" mass="19773">MSTSLSGWHSRATPYTHPFIPERSAISLVILRNAPAEPEGFTLALFNSPAKIAVDAGGGALVLQDADFDGLIALAEQTKNLPQTGRFRNTWVVAQPITSRPIDRILVPVQSGEGSGYQQDFKETSVQGYDGVTTRLKQSVGDIQDLPSVLQDLIGLVLEAREGGQVNKDDALISQVKSILGDVF</sequence>
<dbReference type="Proteomes" id="UP000807342">
    <property type="component" value="Unassembled WGS sequence"/>
</dbReference>